<evidence type="ECO:0000256" key="1">
    <source>
        <dbReference type="SAM" id="MobiDB-lite"/>
    </source>
</evidence>
<gene>
    <name evidence="2" type="ORF">ANCDUO_24002</name>
</gene>
<keyword evidence="3" id="KW-1185">Reference proteome</keyword>
<proteinExistence type="predicted"/>
<accession>A0A0C2BQ94</accession>
<sequence>IGLSSYSNTTWENFQLKTEEDDKSKLHVAFNDSRRKSSDQACPPLRIHQSRRSSLNTLTRRERNKSDPSLNNSCEILSIREDSASVSNASSKSEKVNERIAAKFYPEALGSSSFIERNGRISLTVIVQTINQVMERNGVVRLCELALNIADTLLRIPIDQTETFFSQLTMMVFRIYLSLGCPYGCNEGVKSQQGDFLRVKAKTVLAQLEKLQQDRFRMIFTTYVEENNPQQILDLIHSITA</sequence>
<dbReference type="AlphaFoldDB" id="A0A0C2BQ94"/>
<organism evidence="2 3">
    <name type="scientific">Ancylostoma duodenale</name>
    <dbReference type="NCBI Taxonomy" id="51022"/>
    <lineage>
        <taxon>Eukaryota</taxon>
        <taxon>Metazoa</taxon>
        <taxon>Ecdysozoa</taxon>
        <taxon>Nematoda</taxon>
        <taxon>Chromadorea</taxon>
        <taxon>Rhabditida</taxon>
        <taxon>Rhabditina</taxon>
        <taxon>Rhabditomorpha</taxon>
        <taxon>Strongyloidea</taxon>
        <taxon>Ancylostomatidae</taxon>
        <taxon>Ancylostomatinae</taxon>
        <taxon>Ancylostoma</taxon>
    </lineage>
</organism>
<dbReference type="GO" id="GO:0055080">
    <property type="term" value="P:monoatomic cation homeostasis"/>
    <property type="evidence" value="ECO:0007669"/>
    <property type="project" value="TreeGrafter"/>
</dbReference>
<dbReference type="PANTHER" id="PTHR31781">
    <property type="entry name" value="UNC80"/>
    <property type="match status" value="1"/>
</dbReference>
<protein>
    <submittedName>
        <fullName evidence="2">Uncharacterized protein</fullName>
    </submittedName>
</protein>
<dbReference type="Proteomes" id="UP000054047">
    <property type="component" value="Unassembled WGS sequence"/>
</dbReference>
<feature type="non-terminal residue" evidence="2">
    <location>
        <position position="241"/>
    </location>
</feature>
<reference evidence="2 3" key="1">
    <citation type="submission" date="2013-12" db="EMBL/GenBank/DDBJ databases">
        <title>Draft genome of the parsitic nematode Ancylostoma duodenale.</title>
        <authorList>
            <person name="Mitreva M."/>
        </authorList>
    </citation>
    <scope>NUCLEOTIDE SEQUENCE [LARGE SCALE GENOMIC DNA]</scope>
    <source>
        <strain evidence="2 3">Zhejiang</strain>
    </source>
</reference>
<dbReference type="EMBL" id="KN770575">
    <property type="protein sequence ID" value="KIH45948.1"/>
    <property type="molecule type" value="Genomic_DNA"/>
</dbReference>
<name>A0A0C2BQ94_9BILA</name>
<feature type="region of interest" description="Disordered" evidence="1">
    <location>
        <begin position="49"/>
        <end position="71"/>
    </location>
</feature>
<dbReference type="OrthoDB" id="5872419at2759"/>
<evidence type="ECO:0000313" key="3">
    <source>
        <dbReference type="Proteomes" id="UP000054047"/>
    </source>
</evidence>
<dbReference type="PANTHER" id="PTHR31781:SF1">
    <property type="entry name" value="PROTEIN UNC-80 HOMOLOG"/>
    <property type="match status" value="1"/>
</dbReference>
<feature type="non-terminal residue" evidence="2">
    <location>
        <position position="1"/>
    </location>
</feature>
<dbReference type="GO" id="GO:0005261">
    <property type="term" value="F:monoatomic cation channel activity"/>
    <property type="evidence" value="ECO:0007669"/>
    <property type="project" value="TreeGrafter"/>
</dbReference>
<dbReference type="GO" id="GO:0030424">
    <property type="term" value="C:axon"/>
    <property type="evidence" value="ECO:0007669"/>
    <property type="project" value="TreeGrafter"/>
</dbReference>
<evidence type="ECO:0000313" key="2">
    <source>
        <dbReference type="EMBL" id="KIH45948.1"/>
    </source>
</evidence>
<dbReference type="GO" id="GO:0034703">
    <property type="term" value="C:cation channel complex"/>
    <property type="evidence" value="ECO:0007669"/>
    <property type="project" value="TreeGrafter"/>
</dbReference>